<dbReference type="InterPro" id="IPR050942">
    <property type="entry name" value="F-box_BR-signaling"/>
</dbReference>
<accession>A0ABD3CH17</accession>
<dbReference type="Proteomes" id="UP001632038">
    <property type="component" value="Unassembled WGS sequence"/>
</dbReference>
<comment type="caution">
    <text evidence="2">The sequence shown here is derived from an EMBL/GenBank/DDBJ whole genome shotgun (WGS) entry which is preliminary data.</text>
</comment>
<name>A0ABD3CH17_9LAMI</name>
<dbReference type="InterPro" id="IPR005174">
    <property type="entry name" value="KIB1-4_b-propeller"/>
</dbReference>
<sequence length="422" mass="47875">MAFSSSSLIRSISLKGIFGSSPNYCILGKQSVISGSTWRLNRRGVRMSTTAIEAVPKQQFSPWLMLPPEFQSGTTSYKFFNIPENKIQTPIPSDAISNLRLTCCRGSSHGWLALLSPINDHFVLYNPISRNHINLPSVVNLAPFPHLSSDTTWRDVDKLILSSSPEEDEENCRALIITYCGNALAFCCPMRSKEWTIILDDPAWYEDCVYSARLKLFFVRTNDRKVQTWDLTDLSSPKKIRVEKYDYFTSVERLLWVKSDFVKEHLVVAGKDLLLVIQYMFSSVGPDGSCFYNVKDKDKSREMTIRFEILKYDPTMKGNFKHVDNLYLGGLAIFVGIHSHAFAVKATRANGVKPNSIYFTDVSGEGGLEGGSDDDDLLCNRDFGIYNYLDKTVSHFDDYPLDERSLRFYSPAPIWFFPSPAI</sequence>
<reference evidence="3" key="1">
    <citation type="journal article" date="2024" name="IScience">
        <title>Strigolactones Initiate the Formation of Haustorium-like Structures in Castilleja.</title>
        <authorList>
            <person name="Buerger M."/>
            <person name="Peterson D."/>
            <person name="Chory J."/>
        </authorList>
    </citation>
    <scope>NUCLEOTIDE SEQUENCE [LARGE SCALE GENOMIC DNA]</scope>
</reference>
<proteinExistence type="predicted"/>
<gene>
    <name evidence="2" type="ORF">CASFOL_026388</name>
</gene>
<evidence type="ECO:0000313" key="3">
    <source>
        <dbReference type="Proteomes" id="UP001632038"/>
    </source>
</evidence>
<organism evidence="2 3">
    <name type="scientific">Castilleja foliolosa</name>
    <dbReference type="NCBI Taxonomy" id="1961234"/>
    <lineage>
        <taxon>Eukaryota</taxon>
        <taxon>Viridiplantae</taxon>
        <taxon>Streptophyta</taxon>
        <taxon>Embryophyta</taxon>
        <taxon>Tracheophyta</taxon>
        <taxon>Spermatophyta</taxon>
        <taxon>Magnoliopsida</taxon>
        <taxon>eudicotyledons</taxon>
        <taxon>Gunneridae</taxon>
        <taxon>Pentapetalae</taxon>
        <taxon>asterids</taxon>
        <taxon>lamiids</taxon>
        <taxon>Lamiales</taxon>
        <taxon>Orobanchaceae</taxon>
        <taxon>Pedicularideae</taxon>
        <taxon>Castillejinae</taxon>
        <taxon>Castilleja</taxon>
    </lineage>
</organism>
<protein>
    <recommendedName>
        <fullName evidence="1">KIB1-4 beta-propeller domain-containing protein</fullName>
    </recommendedName>
</protein>
<evidence type="ECO:0000313" key="2">
    <source>
        <dbReference type="EMBL" id="KAL3629166.1"/>
    </source>
</evidence>
<feature type="domain" description="KIB1-4 beta-propeller" evidence="1">
    <location>
        <begin position="79"/>
        <end position="387"/>
    </location>
</feature>
<dbReference type="AlphaFoldDB" id="A0ABD3CH17"/>
<evidence type="ECO:0000259" key="1">
    <source>
        <dbReference type="Pfam" id="PF03478"/>
    </source>
</evidence>
<dbReference type="PANTHER" id="PTHR44259">
    <property type="entry name" value="OS07G0183000 PROTEIN-RELATED"/>
    <property type="match status" value="1"/>
</dbReference>
<dbReference type="PANTHER" id="PTHR44259:SF37">
    <property type="entry name" value="DUF1618 DOMAIN-CONTAINING PROTEIN"/>
    <property type="match status" value="1"/>
</dbReference>
<keyword evidence="3" id="KW-1185">Reference proteome</keyword>
<dbReference type="Pfam" id="PF03478">
    <property type="entry name" value="Beta-prop_KIB1-4"/>
    <property type="match status" value="1"/>
</dbReference>
<dbReference type="EMBL" id="JAVIJP010000034">
    <property type="protein sequence ID" value="KAL3629166.1"/>
    <property type="molecule type" value="Genomic_DNA"/>
</dbReference>